<keyword evidence="1" id="KW-0732">Signal</keyword>
<protein>
    <recommendedName>
        <fullName evidence="2">DUF4369 domain-containing protein</fullName>
    </recommendedName>
</protein>
<feature type="chain" id="PRO_5003863464" description="DUF4369 domain-containing protein" evidence="1">
    <location>
        <begin position="19"/>
        <end position="243"/>
    </location>
</feature>
<gene>
    <name evidence="3" type="ORF">I215_13013</name>
</gene>
<dbReference type="Proteomes" id="UP000007364">
    <property type="component" value="Unassembled WGS sequence"/>
</dbReference>
<feature type="signal peptide" evidence="1">
    <location>
        <begin position="1"/>
        <end position="18"/>
    </location>
</feature>
<dbReference type="AlphaFoldDB" id="K2QI14"/>
<evidence type="ECO:0000256" key="1">
    <source>
        <dbReference type="SAM" id="SignalP"/>
    </source>
</evidence>
<dbReference type="OrthoDB" id="1143206at2"/>
<dbReference type="STRING" id="555500.I215_13013"/>
<name>K2QI14_9FLAO</name>
<sequence>MNKLITLLFTALILASCAKETGNLTINGTVKGLRKGKIYLQKVKDSTLISIDSVKIDGEPNFQFTTDIESPEVLTLYLDKNDRNNLNDQLDIFAEPGVINVQTTRDFFAPEAKIEGSESHTKWNEYKKIRSKFGGENLDLIKEILEASKAGNMTLVDSLQTRSDQNAKRSYLYTINFVLNNTDSYVAPYITLVDAYNVNIKYLDSISNTLTPEVADSKYGKLLREYITDIKDDIAKAEIDSIN</sequence>
<feature type="domain" description="DUF4369" evidence="2">
    <location>
        <begin position="25"/>
        <end position="123"/>
    </location>
</feature>
<evidence type="ECO:0000313" key="4">
    <source>
        <dbReference type="Proteomes" id="UP000007364"/>
    </source>
</evidence>
<keyword evidence="4" id="KW-1185">Reference proteome</keyword>
<accession>K2QI14</accession>
<dbReference type="PROSITE" id="PS51257">
    <property type="entry name" value="PROKAR_LIPOPROTEIN"/>
    <property type="match status" value="1"/>
</dbReference>
<organism evidence="3 4">
    <name type="scientific">Galbibacter marinus</name>
    <dbReference type="NCBI Taxonomy" id="555500"/>
    <lineage>
        <taxon>Bacteria</taxon>
        <taxon>Pseudomonadati</taxon>
        <taxon>Bacteroidota</taxon>
        <taxon>Flavobacteriia</taxon>
        <taxon>Flavobacteriales</taxon>
        <taxon>Flavobacteriaceae</taxon>
        <taxon>Galbibacter</taxon>
    </lineage>
</organism>
<reference evidence="3 4" key="1">
    <citation type="journal article" date="2012" name="J. Bacteriol.">
        <title>Genome Sequence of Galbibacter marinum Type Strain ck-I2-15.</title>
        <authorList>
            <person name="Lai Q."/>
            <person name="Li C."/>
            <person name="Shao Z."/>
        </authorList>
    </citation>
    <scope>NUCLEOTIDE SEQUENCE [LARGE SCALE GENOMIC DNA]</scope>
    <source>
        <strain evidence="4">ck-I2-15</strain>
    </source>
</reference>
<comment type="caution">
    <text evidence="3">The sequence shown here is derived from an EMBL/GenBank/DDBJ whole genome shotgun (WGS) entry which is preliminary data.</text>
</comment>
<proteinExistence type="predicted"/>
<dbReference type="eggNOG" id="ENOG502ZH5W">
    <property type="taxonomic scope" value="Bacteria"/>
</dbReference>
<evidence type="ECO:0000259" key="2">
    <source>
        <dbReference type="Pfam" id="PF14289"/>
    </source>
</evidence>
<dbReference type="InterPro" id="IPR025380">
    <property type="entry name" value="DUF4369"/>
</dbReference>
<dbReference type="EMBL" id="AMSG01000024">
    <property type="protein sequence ID" value="EKF54337.1"/>
    <property type="molecule type" value="Genomic_DNA"/>
</dbReference>
<dbReference type="Pfam" id="PF14289">
    <property type="entry name" value="DUF4369"/>
    <property type="match status" value="1"/>
</dbReference>
<dbReference type="RefSeq" id="WP_008992441.1">
    <property type="nucleotide sequence ID" value="NZ_AMSG01000024.1"/>
</dbReference>
<evidence type="ECO:0000313" key="3">
    <source>
        <dbReference type="EMBL" id="EKF54337.1"/>
    </source>
</evidence>